<evidence type="ECO:0008006" key="5">
    <source>
        <dbReference type="Google" id="ProtNLM"/>
    </source>
</evidence>
<comment type="caution">
    <text evidence="3">The sequence shown here is derived from an EMBL/GenBank/DDBJ whole genome shotgun (WGS) entry which is preliminary data.</text>
</comment>
<feature type="region of interest" description="Disordered" evidence="1">
    <location>
        <begin position="40"/>
        <end position="74"/>
    </location>
</feature>
<keyword evidence="2" id="KW-0812">Transmembrane</keyword>
<feature type="compositionally biased region" description="Low complexity" evidence="1">
    <location>
        <begin position="60"/>
        <end position="74"/>
    </location>
</feature>
<dbReference type="EMBL" id="RCDB01000003">
    <property type="protein sequence ID" value="RLK47968.1"/>
    <property type="molecule type" value="Genomic_DNA"/>
</dbReference>
<feature type="transmembrane region" description="Helical" evidence="2">
    <location>
        <begin position="12"/>
        <end position="35"/>
    </location>
</feature>
<organism evidence="3 4">
    <name type="scientific">Microbacterium telephonicum</name>
    <dbReference type="NCBI Taxonomy" id="1714841"/>
    <lineage>
        <taxon>Bacteria</taxon>
        <taxon>Bacillati</taxon>
        <taxon>Actinomycetota</taxon>
        <taxon>Actinomycetes</taxon>
        <taxon>Micrococcales</taxon>
        <taxon>Microbacteriaceae</taxon>
        <taxon>Microbacterium</taxon>
    </lineage>
</organism>
<proteinExistence type="predicted"/>
<evidence type="ECO:0000256" key="2">
    <source>
        <dbReference type="SAM" id="Phobius"/>
    </source>
</evidence>
<dbReference type="RefSeq" id="WP_121060402.1">
    <property type="nucleotide sequence ID" value="NZ_RCDB01000003.1"/>
</dbReference>
<evidence type="ECO:0000256" key="1">
    <source>
        <dbReference type="SAM" id="MobiDB-lite"/>
    </source>
</evidence>
<keyword evidence="4" id="KW-1185">Reference proteome</keyword>
<keyword evidence="2" id="KW-1133">Transmembrane helix</keyword>
<dbReference type="OrthoDB" id="3821622at2"/>
<evidence type="ECO:0000313" key="3">
    <source>
        <dbReference type="EMBL" id="RLK47968.1"/>
    </source>
</evidence>
<dbReference type="SUPFAM" id="SSF110296">
    <property type="entry name" value="Oligoxyloglucan reducing end-specific cellobiohydrolase"/>
    <property type="match status" value="1"/>
</dbReference>
<gene>
    <name evidence="3" type="ORF">C7474_2567</name>
</gene>
<name>A0A498C5U2_9MICO</name>
<accession>A0A498C5U2</accession>
<evidence type="ECO:0000313" key="4">
    <source>
        <dbReference type="Proteomes" id="UP000273158"/>
    </source>
</evidence>
<dbReference type="AlphaFoldDB" id="A0A498C5U2"/>
<sequence>MRGGFSTGTGRSRIAAIVAVVVLAAIVGVLAVFALQSTRGGAPAGETMSPAPTFTFGDRTSPNASPTQTSAPATAAADERFLAIEGDTMWRATAGQCGGAAPVVEMSTDAGSTWRNLTPADARQVLGLSTFDGNGEVIAATGDTCEPTALRTYTAGVAWESYPDVLAGSTYASPADPASIIVSGSPVAAPCAEPRSVRTSRGVVGTVCNNTAYAYLDNTWSELTTDAIALDAVSGAVVVAHTSPDCLTGVTVTRYTGTEPTPEGCIPDAAPTTPAALSVLGPDTVLWTADALLRPTP</sequence>
<protein>
    <recommendedName>
        <fullName evidence="5">BNR repeat protein</fullName>
    </recommendedName>
</protein>
<keyword evidence="2" id="KW-0472">Membrane</keyword>
<reference evidence="3 4" key="1">
    <citation type="journal article" date="2015" name="Stand. Genomic Sci.">
        <title>Genomic Encyclopedia of Bacterial and Archaeal Type Strains, Phase III: the genomes of soil and plant-associated and newly described type strains.</title>
        <authorList>
            <person name="Whitman W.B."/>
            <person name="Woyke T."/>
            <person name="Klenk H.P."/>
            <person name="Zhou Y."/>
            <person name="Lilburn T.G."/>
            <person name="Beck B.J."/>
            <person name="De Vos P."/>
            <person name="Vandamme P."/>
            <person name="Eisen J.A."/>
            <person name="Garrity G."/>
            <person name="Hugenholtz P."/>
            <person name="Kyrpides N.C."/>
        </authorList>
    </citation>
    <scope>NUCLEOTIDE SEQUENCE [LARGE SCALE GENOMIC DNA]</scope>
    <source>
        <strain evidence="3 4">S2T63</strain>
    </source>
</reference>
<dbReference type="Proteomes" id="UP000273158">
    <property type="component" value="Unassembled WGS sequence"/>
</dbReference>